<dbReference type="InterPro" id="IPR038601">
    <property type="entry name" value="MttB-like_sf"/>
</dbReference>
<comment type="similarity">
    <text evidence="1">Belongs to the trimethylamine methyltransferase family.</text>
</comment>
<evidence type="ECO:0000313" key="5">
    <source>
        <dbReference type="Proteomes" id="UP000323521"/>
    </source>
</evidence>
<sequence>MLESGIALSFGSLVADNENARMIRRVLQGIPVNDITMAVDVIKEMGTNGLYLVNEHTLEHFRAHQSQPVVIDRRIRQRWLDDGARDYAFRAEEYARNILQNHQPAPLPDAVSEKVNAIVEDAEKRLIPKKK</sequence>
<dbReference type="EMBL" id="CP017634">
    <property type="protein sequence ID" value="ATW28913.1"/>
    <property type="molecule type" value="Genomic_DNA"/>
</dbReference>
<dbReference type="Proteomes" id="UP000323521">
    <property type="component" value="Chromosome"/>
</dbReference>
<reference evidence="4 5" key="1">
    <citation type="submission" date="2016-10" db="EMBL/GenBank/DDBJ databases">
        <title>Complete Genome Sequence of Peptococcaceae strain DCMF.</title>
        <authorList>
            <person name="Edwards R.J."/>
            <person name="Holland S.I."/>
            <person name="Deshpande N.P."/>
            <person name="Wong Y.K."/>
            <person name="Ertan H."/>
            <person name="Manefield M."/>
            <person name="Russell T.L."/>
            <person name="Lee M.J."/>
        </authorList>
    </citation>
    <scope>NUCLEOTIDE SEQUENCE [LARGE SCALE GENOMIC DNA]</scope>
    <source>
        <strain evidence="4 5">DCMF</strain>
    </source>
</reference>
<dbReference type="Gene3D" id="3.20.20.480">
    <property type="entry name" value="Trimethylamine methyltransferase-like"/>
    <property type="match status" value="1"/>
</dbReference>
<organism evidence="4 5">
    <name type="scientific">Formimonas warabiya</name>
    <dbReference type="NCBI Taxonomy" id="1761012"/>
    <lineage>
        <taxon>Bacteria</taxon>
        <taxon>Bacillati</taxon>
        <taxon>Bacillota</taxon>
        <taxon>Clostridia</taxon>
        <taxon>Eubacteriales</taxon>
        <taxon>Peptococcaceae</taxon>
        <taxon>Candidatus Formimonas</taxon>
    </lineage>
</organism>
<evidence type="ECO:0000256" key="3">
    <source>
        <dbReference type="ARBA" id="ARBA00022679"/>
    </source>
</evidence>
<name>A0A3G1L296_FORW1</name>
<gene>
    <name evidence="4" type="ORF">DCMF_25990</name>
</gene>
<evidence type="ECO:0000256" key="1">
    <source>
        <dbReference type="ARBA" id="ARBA00007137"/>
    </source>
</evidence>
<dbReference type="InterPro" id="IPR010426">
    <property type="entry name" value="MTTB_MeTrfase"/>
</dbReference>
<dbReference type="GO" id="GO:0015948">
    <property type="term" value="P:methanogenesis"/>
    <property type="evidence" value="ECO:0007669"/>
    <property type="project" value="InterPro"/>
</dbReference>
<dbReference type="KEGG" id="fwa:DCMF_25990"/>
<evidence type="ECO:0000256" key="2">
    <source>
        <dbReference type="ARBA" id="ARBA00022603"/>
    </source>
</evidence>
<dbReference type="GO" id="GO:0008168">
    <property type="term" value="F:methyltransferase activity"/>
    <property type="evidence" value="ECO:0007669"/>
    <property type="project" value="UniProtKB-KW"/>
</dbReference>
<keyword evidence="5" id="KW-1185">Reference proteome</keyword>
<evidence type="ECO:0008006" key="6">
    <source>
        <dbReference type="Google" id="ProtNLM"/>
    </source>
</evidence>
<accession>A0A3G1L296</accession>
<proteinExistence type="inferred from homology"/>
<keyword evidence="2" id="KW-0489">Methyltransferase</keyword>
<dbReference type="AlphaFoldDB" id="A0A3G1L296"/>
<dbReference type="Pfam" id="PF06253">
    <property type="entry name" value="MTTB"/>
    <property type="match status" value="1"/>
</dbReference>
<evidence type="ECO:0000313" key="4">
    <source>
        <dbReference type="EMBL" id="ATW28913.1"/>
    </source>
</evidence>
<dbReference type="GO" id="GO:0032259">
    <property type="term" value="P:methylation"/>
    <property type="evidence" value="ECO:0007669"/>
    <property type="project" value="UniProtKB-KW"/>
</dbReference>
<protein>
    <recommendedName>
        <fullName evidence="6">Trimethylamine methyltransferase</fullName>
    </recommendedName>
</protein>
<keyword evidence="3" id="KW-0808">Transferase</keyword>